<name>A0A821SLI7_9BILA</name>
<reference evidence="1" key="1">
    <citation type="submission" date="2021-02" db="EMBL/GenBank/DDBJ databases">
        <authorList>
            <person name="Nowell W R."/>
        </authorList>
    </citation>
    <scope>NUCLEOTIDE SEQUENCE</scope>
</reference>
<keyword evidence="2" id="KW-1185">Reference proteome</keyword>
<gene>
    <name evidence="1" type="ORF">UJA718_LOCUS43830</name>
</gene>
<dbReference type="AlphaFoldDB" id="A0A821SLI7"/>
<feature type="non-terminal residue" evidence="1">
    <location>
        <position position="75"/>
    </location>
</feature>
<proteinExistence type="predicted"/>
<organism evidence="1 2">
    <name type="scientific">Rotaria socialis</name>
    <dbReference type="NCBI Taxonomy" id="392032"/>
    <lineage>
        <taxon>Eukaryota</taxon>
        <taxon>Metazoa</taxon>
        <taxon>Spiralia</taxon>
        <taxon>Gnathifera</taxon>
        <taxon>Rotifera</taxon>
        <taxon>Eurotatoria</taxon>
        <taxon>Bdelloidea</taxon>
        <taxon>Philodinida</taxon>
        <taxon>Philodinidae</taxon>
        <taxon>Rotaria</taxon>
    </lineage>
</organism>
<evidence type="ECO:0000313" key="1">
    <source>
        <dbReference type="EMBL" id="CAF4859882.1"/>
    </source>
</evidence>
<evidence type="ECO:0000313" key="2">
    <source>
        <dbReference type="Proteomes" id="UP000663873"/>
    </source>
</evidence>
<feature type="non-terminal residue" evidence="1">
    <location>
        <position position="1"/>
    </location>
</feature>
<dbReference type="Proteomes" id="UP000663873">
    <property type="component" value="Unassembled WGS sequence"/>
</dbReference>
<sequence>QAATSDAVLYDSDRRLIVEIISRELSDRATTDESTPAYLSLLELILRSQSITSETCPRIDELQTVFRAHLYAENC</sequence>
<comment type="caution">
    <text evidence="1">The sequence shown here is derived from an EMBL/GenBank/DDBJ whole genome shotgun (WGS) entry which is preliminary data.</text>
</comment>
<accession>A0A821SLI7</accession>
<dbReference type="EMBL" id="CAJOBP010063725">
    <property type="protein sequence ID" value="CAF4859882.1"/>
    <property type="molecule type" value="Genomic_DNA"/>
</dbReference>
<protein>
    <submittedName>
        <fullName evidence="1">Uncharacterized protein</fullName>
    </submittedName>
</protein>